<proteinExistence type="predicted"/>
<gene>
    <name evidence="2" type="ORF">N865_11785</name>
</gene>
<evidence type="ECO:0000259" key="1">
    <source>
        <dbReference type="SMART" id="SM01043"/>
    </source>
</evidence>
<dbReference type="AlphaFoldDB" id="W9G4P0"/>
<dbReference type="PANTHER" id="PTHR35807">
    <property type="entry name" value="TRANSCRIPTIONAL REGULATOR REDD-RELATED"/>
    <property type="match status" value="1"/>
</dbReference>
<accession>W9G4P0</accession>
<dbReference type="InterPro" id="IPR051677">
    <property type="entry name" value="AfsR-DnrI-RedD_regulator"/>
</dbReference>
<feature type="domain" description="Bacterial transcriptional activator" evidence="1">
    <location>
        <begin position="123"/>
        <end position="260"/>
    </location>
</feature>
<dbReference type="EMBL" id="AWSA01000028">
    <property type="protein sequence ID" value="EWT01091.1"/>
    <property type="molecule type" value="Genomic_DNA"/>
</dbReference>
<dbReference type="InterPro" id="IPR005158">
    <property type="entry name" value="BTAD"/>
</dbReference>
<keyword evidence="3" id="KW-1185">Reference proteome</keyword>
<evidence type="ECO:0000313" key="2">
    <source>
        <dbReference type="EMBL" id="EWT01091.1"/>
    </source>
</evidence>
<dbReference type="Gene3D" id="1.10.10.10">
    <property type="entry name" value="Winged helix-like DNA-binding domain superfamily/Winged helix DNA-binding domain"/>
    <property type="match status" value="1"/>
</dbReference>
<name>W9G4P0_9MICO</name>
<dbReference type="SMART" id="SM01043">
    <property type="entry name" value="BTAD"/>
    <property type="match status" value="1"/>
</dbReference>
<dbReference type="Pfam" id="PF03704">
    <property type="entry name" value="BTAD"/>
    <property type="match status" value="1"/>
</dbReference>
<dbReference type="Proteomes" id="UP000019489">
    <property type="component" value="Unassembled WGS sequence"/>
</dbReference>
<dbReference type="STRING" id="1386089.N865_11785"/>
<protein>
    <submittedName>
        <fullName evidence="2">SARP family transcriptional regulator</fullName>
    </submittedName>
</protein>
<dbReference type="Gene3D" id="1.25.40.10">
    <property type="entry name" value="Tetratricopeptide repeat domain"/>
    <property type="match status" value="1"/>
</dbReference>
<dbReference type="SUPFAM" id="SSF48452">
    <property type="entry name" value="TPR-like"/>
    <property type="match status" value="1"/>
</dbReference>
<reference evidence="2 3" key="1">
    <citation type="submission" date="2013-08" db="EMBL/GenBank/DDBJ databases">
        <title>Intrasporangium oryzae NRRL B-24470.</title>
        <authorList>
            <person name="Liu H."/>
            <person name="Wang G."/>
        </authorList>
    </citation>
    <scope>NUCLEOTIDE SEQUENCE [LARGE SCALE GENOMIC DNA]</scope>
    <source>
        <strain evidence="2 3">NRRL B-24470</strain>
    </source>
</reference>
<organism evidence="2 3">
    <name type="scientific">Intrasporangium oryzae NRRL B-24470</name>
    <dbReference type="NCBI Taxonomy" id="1386089"/>
    <lineage>
        <taxon>Bacteria</taxon>
        <taxon>Bacillati</taxon>
        <taxon>Actinomycetota</taxon>
        <taxon>Actinomycetes</taxon>
        <taxon>Micrococcales</taxon>
        <taxon>Intrasporangiaceae</taxon>
        <taxon>Intrasporangium</taxon>
    </lineage>
</organism>
<dbReference type="InterPro" id="IPR011990">
    <property type="entry name" value="TPR-like_helical_dom_sf"/>
</dbReference>
<dbReference type="InterPro" id="IPR036388">
    <property type="entry name" value="WH-like_DNA-bd_sf"/>
</dbReference>
<sequence length="299" mass="32675">MFGLGGGGVRTMTEGDVMARPTRLRAARPVREPRWKLGLLGDWRLQDGEGRVALLHRERLLVAFLALHGSRPRGYVAGILWPDASDAHARASLRQALHAVRAQAPGLVEAGADSLSLASGVCSDVDVLREWCDRVERGAEHLSPQAAVEALRILPGPELLLGEFEEWVLTERGRIQRARLRALEALAVRLASYELHQHAIAACERAAEIEPLQEGPAHTLVSIYVALGNRVDAMRAYHAFRRRLWDELQAEPSPKMTALLACGHPAAYDVLAELREAGDAERLPTVGSGAVLERRGGFS</sequence>
<dbReference type="eggNOG" id="COG3629">
    <property type="taxonomic scope" value="Bacteria"/>
</dbReference>
<evidence type="ECO:0000313" key="3">
    <source>
        <dbReference type="Proteomes" id="UP000019489"/>
    </source>
</evidence>
<comment type="caution">
    <text evidence="2">The sequence shown here is derived from an EMBL/GenBank/DDBJ whole genome shotgun (WGS) entry which is preliminary data.</text>
</comment>